<name>B1ZQ15_OPITP</name>
<dbReference type="AlphaFoldDB" id="B1ZQ15"/>
<dbReference type="EMBL" id="CP001032">
    <property type="protein sequence ID" value="ACB77734.1"/>
    <property type="molecule type" value="Genomic_DNA"/>
</dbReference>
<evidence type="ECO:0000313" key="3">
    <source>
        <dbReference type="Proteomes" id="UP000007013"/>
    </source>
</evidence>
<evidence type="ECO:0000259" key="1">
    <source>
        <dbReference type="Pfam" id="PF13212"/>
    </source>
</evidence>
<keyword evidence="3" id="KW-1185">Reference proteome</keyword>
<dbReference type="Proteomes" id="UP000007013">
    <property type="component" value="Chromosome"/>
</dbReference>
<dbReference type="Gene3D" id="3.40.50.1220">
    <property type="entry name" value="TPP-binding domain"/>
    <property type="match status" value="1"/>
</dbReference>
<protein>
    <recommendedName>
        <fullName evidence="1">DUF4020 domain-containing protein</fullName>
    </recommendedName>
</protein>
<dbReference type="InterPro" id="IPR029035">
    <property type="entry name" value="DHS-like_NAD/FAD-binding_dom"/>
</dbReference>
<dbReference type="Pfam" id="PF13289">
    <property type="entry name" value="SIR2_2"/>
    <property type="match status" value="1"/>
</dbReference>
<proteinExistence type="predicted"/>
<dbReference type="STRING" id="452637.Oter_4463"/>
<dbReference type="InterPro" id="IPR025093">
    <property type="entry name" value="DUF4020"/>
</dbReference>
<dbReference type="HOGENOM" id="CLU_281025_0_0_0"/>
<gene>
    <name evidence="2" type="ordered locus">Oter_4463</name>
</gene>
<dbReference type="KEGG" id="ote:Oter_4463"/>
<accession>B1ZQ15</accession>
<dbReference type="OrthoDB" id="5521101at2"/>
<dbReference type="SUPFAM" id="SSF52467">
    <property type="entry name" value="DHS-like NAD/FAD-binding domain"/>
    <property type="match status" value="1"/>
</dbReference>
<sequence length="1116" mass="125419">MLFDTLDIPESLLAAQDEGKLVVFAGAGVSMGTPSNLPDFAALAELIAQRPLTDLEKSRLDHFLGELKAEGRDVHSLAVEALNRPSSRHTRLHEEIVRLFERPEHVRIVTTNFDPHFTTVVRSVHPALPIYSAPALPRGGDFHGLVYLHGAASGPARDLVLTDEDFGRAYLTEGWARAFLEQLFSHYYVLFVGYTLTDPPAHYMARGLPTEPQPRRFAIIHEEPARWRRLGVGVIPFTVGAGNDFSSLTAGITRWAQVTRGSNFWIEDQIIQLLARPDPMALTPEEANLLEWSLAHDRSLPYFVRNARGLPWVEWLESRRLLVPYFDHRAAFDHWRQRQIAAWIADQLLEGPHERSFELIRRLGGRFSRELQRQLVMQLGDVTLPVEWTFLLVREVESSDQDAHYVLGKRLHVFVEHNLPAFWALFRHCTAPRFMVDAHGFGERGSPAHLRVALAGDASVLWSVWNEAVVTRFAEIARPMLGLLLVQLESAAELARSINGEADFIRQVTAGRTRLARMDPDHHHESEPNVLIDMLAQVVAHLAKSPGGLAEAEIQGWLHAPGSILRRLGLHALAESTETEGAKKIAWLTECVARFAPDSLEHRLAVTLLASLTTPARAETAVETAVVPAAPQGLPPLADLLAMDSARLTRVLRVNRIEPVDALARLRELDERTRQNPALSEHVLWASLLARVSWRRLPPLQRDALITILQRPFALAAHVRDVLRCLFSQDPLEKDAREAEPPASAAQKAQLFAMSCRIWEAIRDQEMPLTPAADQTDWISLALNDGVGTYHLVRFWMQYVSLQPPDHANPTLPTEVAPILADICTRETEVARRARAVLVQDIRFVMARDPAWTTANMVVLFDFDRIGDEAWVAWRPFLDHGGLSRPLALAMLPHYRAAQPRMLRAEEEVIGHYLGHVATIMVHVRPAETAAWLQALLPALSERERLRWARLAARDSEGMPDQAQRELWDAWLGAYWRDRRAGRLGGVTLSLTSAEAAIMAGWLCALPEVFAEALELVMHSPAPNFEHEIFPWRELRKSSLPVRAPVGVVALIEFLLRNMEVGRVSHESVSEIADALPRLAILRAPLLRVAEVMHGHSWVPARDFRAKIEREFPLSQ</sequence>
<dbReference type="eggNOG" id="COG0846">
    <property type="taxonomic scope" value="Bacteria"/>
</dbReference>
<feature type="domain" description="DUF4020" evidence="1">
    <location>
        <begin position="920"/>
        <end position="1093"/>
    </location>
</feature>
<reference evidence="2 3" key="1">
    <citation type="journal article" date="2011" name="J. Bacteriol.">
        <title>Genome sequence of the verrucomicrobium Opitutus terrae PB90-1, an abundant inhabitant of rice paddy soil ecosystems.</title>
        <authorList>
            <person name="van Passel M.W."/>
            <person name="Kant R."/>
            <person name="Palva A."/>
            <person name="Copeland A."/>
            <person name="Lucas S."/>
            <person name="Lapidus A."/>
            <person name="Glavina del Rio T."/>
            <person name="Pitluck S."/>
            <person name="Goltsman E."/>
            <person name="Clum A."/>
            <person name="Sun H."/>
            <person name="Schmutz J."/>
            <person name="Larimer F.W."/>
            <person name="Land M.L."/>
            <person name="Hauser L."/>
            <person name="Kyrpides N."/>
            <person name="Mikhailova N."/>
            <person name="Richardson P.P."/>
            <person name="Janssen P.H."/>
            <person name="de Vos W.M."/>
            <person name="Smidt H."/>
        </authorList>
    </citation>
    <scope>NUCLEOTIDE SEQUENCE [LARGE SCALE GENOMIC DNA]</scope>
    <source>
        <strain evidence="3">DSM 11246 / JCM 15787 / PB90-1</strain>
    </source>
</reference>
<dbReference type="RefSeq" id="WP_012377248.1">
    <property type="nucleotide sequence ID" value="NC_010571.1"/>
</dbReference>
<organism evidence="2 3">
    <name type="scientific">Opitutus terrae (strain DSM 11246 / JCM 15787 / PB90-1)</name>
    <dbReference type="NCBI Taxonomy" id="452637"/>
    <lineage>
        <taxon>Bacteria</taxon>
        <taxon>Pseudomonadati</taxon>
        <taxon>Verrucomicrobiota</taxon>
        <taxon>Opitutia</taxon>
        <taxon>Opitutales</taxon>
        <taxon>Opitutaceae</taxon>
        <taxon>Opitutus</taxon>
    </lineage>
</organism>
<dbReference type="Pfam" id="PF13212">
    <property type="entry name" value="DUF4020"/>
    <property type="match status" value="1"/>
</dbReference>
<evidence type="ECO:0000313" key="2">
    <source>
        <dbReference type="EMBL" id="ACB77734.1"/>
    </source>
</evidence>